<accession>A0ABQ9GRT1</accession>
<evidence type="ECO:0000256" key="1">
    <source>
        <dbReference type="SAM" id="Phobius"/>
    </source>
</evidence>
<dbReference type="Proteomes" id="UP001159363">
    <property type="component" value="Chromosome 9"/>
</dbReference>
<dbReference type="EMBL" id="JARBHB010000010">
    <property type="protein sequence ID" value="KAJ8874728.1"/>
    <property type="molecule type" value="Genomic_DNA"/>
</dbReference>
<name>A0ABQ9GRT1_9NEOP</name>
<keyword evidence="3" id="KW-1185">Reference proteome</keyword>
<evidence type="ECO:0000313" key="3">
    <source>
        <dbReference type="Proteomes" id="UP001159363"/>
    </source>
</evidence>
<comment type="caution">
    <text evidence="2">The sequence shown here is derived from an EMBL/GenBank/DDBJ whole genome shotgun (WGS) entry which is preliminary data.</text>
</comment>
<gene>
    <name evidence="2" type="ORF">PR048_025594</name>
</gene>
<keyword evidence="1" id="KW-0472">Membrane</keyword>
<keyword evidence="1" id="KW-1133">Transmembrane helix</keyword>
<evidence type="ECO:0000313" key="2">
    <source>
        <dbReference type="EMBL" id="KAJ8874728.1"/>
    </source>
</evidence>
<proteinExistence type="predicted"/>
<feature type="transmembrane region" description="Helical" evidence="1">
    <location>
        <begin position="54"/>
        <end position="75"/>
    </location>
</feature>
<keyword evidence="1" id="KW-0812">Transmembrane</keyword>
<protein>
    <submittedName>
        <fullName evidence="2">Uncharacterized protein</fullName>
    </submittedName>
</protein>
<reference evidence="2 3" key="1">
    <citation type="submission" date="2023-02" db="EMBL/GenBank/DDBJ databases">
        <title>LHISI_Scaffold_Assembly.</title>
        <authorList>
            <person name="Stuart O.P."/>
            <person name="Cleave R."/>
            <person name="Magrath M.J.L."/>
            <person name="Mikheyev A.S."/>
        </authorList>
    </citation>
    <scope>NUCLEOTIDE SEQUENCE [LARGE SCALE GENOMIC DNA]</scope>
    <source>
        <strain evidence="2">Daus_M_001</strain>
        <tissue evidence="2">Leg muscle</tissue>
    </source>
</reference>
<sequence length="85" mass="10170">MVVISNMHNTENVSTVERKDKYGNKQTFTCPTPIRVDMCDQLMLVYFVSWKSRWWWVKIVYYLLDASIVSYYVLYKETVKISSTK</sequence>
<organism evidence="2 3">
    <name type="scientific">Dryococelus australis</name>
    <dbReference type="NCBI Taxonomy" id="614101"/>
    <lineage>
        <taxon>Eukaryota</taxon>
        <taxon>Metazoa</taxon>
        <taxon>Ecdysozoa</taxon>
        <taxon>Arthropoda</taxon>
        <taxon>Hexapoda</taxon>
        <taxon>Insecta</taxon>
        <taxon>Pterygota</taxon>
        <taxon>Neoptera</taxon>
        <taxon>Polyneoptera</taxon>
        <taxon>Phasmatodea</taxon>
        <taxon>Verophasmatodea</taxon>
        <taxon>Anareolatae</taxon>
        <taxon>Phasmatidae</taxon>
        <taxon>Eurycanthinae</taxon>
        <taxon>Dryococelus</taxon>
    </lineage>
</organism>